<dbReference type="InterPro" id="IPR014729">
    <property type="entry name" value="Rossmann-like_a/b/a_fold"/>
</dbReference>
<feature type="site" description="Electron transfer via tryptophanyl radical" evidence="6">
    <location>
        <position position="509"/>
    </location>
</feature>
<dbReference type="GO" id="GO:0006139">
    <property type="term" value="P:nucleobase-containing compound metabolic process"/>
    <property type="evidence" value="ECO:0007669"/>
    <property type="project" value="UniProtKB-ARBA"/>
</dbReference>
<feature type="binding site" evidence="5">
    <location>
        <position position="356"/>
    </location>
    <ligand>
        <name>FAD</name>
        <dbReference type="ChEBI" id="CHEBI:57692"/>
    </ligand>
</feature>
<dbReference type="GO" id="GO:0003677">
    <property type="term" value="F:DNA binding"/>
    <property type="evidence" value="ECO:0007669"/>
    <property type="project" value="TreeGrafter"/>
</dbReference>
<dbReference type="Gene3D" id="1.25.40.80">
    <property type="match status" value="1"/>
</dbReference>
<evidence type="ECO:0000256" key="7">
    <source>
        <dbReference type="SAM" id="MobiDB-lite"/>
    </source>
</evidence>
<feature type="region of interest" description="Disordered" evidence="7">
    <location>
        <begin position="1"/>
        <end position="32"/>
    </location>
</feature>
<dbReference type="InterPro" id="IPR018394">
    <property type="entry name" value="DNA_photolyase_1_CS_C"/>
</dbReference>
<dbReference type="InterPro" id="IPR002081">
    <property type="entry name" value="Cryptochrome/DNA_photolyase_1"/>
</dbReference>
<feature type="binding site" evidence="5">
    <location>
        <begin position="499"/>
        <end position="501"/>
    </location>
    <ligand>
        <name>FAD</name>
        <dbReference type="ChEBI" id="CHEBI:57692"/>
    </ligand>
</feature>
<comment type="similarity">
    <text evidence="1">Belongs to the DNA photolyase class-1 family.</text>
</comment>
<dbReference type="GO" id="GO:0071949">
    <property type="term" value="F:FAD binding"/>
    <property type="evidence" value="ECO:0007669"/>
    <property type="project" value="TreeGrafter"/>
</dbReference>
<dbReference type="InterPro" id="IPR005101">
    <property type="entry name" value="Cryptochr/Photolyase_FAD-bd"/>
</dbReference>
<dbReference type="EMBL" id="LN483142">
    <property type="protein sequence ID" value="CED82716.1"/>
    <property type="molecule type" value="Genomic_DNA"/>
</dbReference>
<feature type="compositionally biased region" description="Basic and acidic residues" evidence="7">
    <location>
        <begin position="596"/>
        <end position="608"/>
    </location>
</feature>
<dbReference type="Gene3D" id="1.10.579.10">
    <property type="entry name" value="DNA Cyclobutane Dipyrimidine Photolyase, subunit A, domain 3"/>
    <property type="match status" value="1"/>
</dbReference>
<keyword evidence="4" id="KW-0157">Chromophore</keyword>
<dbReference type="InterPro" id="IPR006050">
    <property type="entry name" value="DNA_photolyase_N"/>
</dbReference>
<protein>
    <submittedName>
        <fullName evidence="9">Deoxyribodipyrimidine photolyase/cryptochrome</fullName>
    </submittedName>
</protein>
<reference evidence="9" key="1">
    <citation type="submission" date="2014-08" db="EMBL/GenBank/DDBJ databases">
        <authorList>
            <person name="Sharma Rahul"/>
            <person name="Thines Marco"/>
        </authorList>
    </citation>
    <scope>NUCLEOTIDE SEQUENCE</scope>
</reference>
<dbReference type="PANTHER" id="PTHR11455">
    <property type="entry name" value="CRYPTOCHROME"/>
    <property type="match status" value="1"/>
</dbReference>
<dbReference type="PROSITE" id="PS51645">
    <property type="entry name" value="PHR_CRY_ALPHA_BETA"/>
    <property type="match status" value="1"/>
</dbReference>
<evidence type="ECO:0000259" key="8">
    <source>
        <dbReference type="PROSITE" id="PS51645"/>
    </source>
</evidence>
<feature type="binding site" evidence="5">
    <location>
        <begin position="412"/>
        <end position="419"/>
    </location>
    <ligand>
        <name>FAD</name>
        <dbReference type="ChEBI" id="CHEBI:57692"/>
    </ligand>
</feature>
<dbReference type="Pfam" id="PF03441">
    <property type="entry name" value="FAD_binding_7"/>
    <property type="match status" value="1"/>
</dbReference>
<keyword evidence="3 5" id="KW-0274">FAD</keyword>
<dbReference type="SUPFAM" id="SSF52425">
    <property type="entry name" value="Cryptochrome/photolyase, N-terminal domain"/>
    <property type="match status" value="1"/>
</dbReference>
<dbReference type="Gene3D" id="3.40.50.620">
    <property type="entry name" value="HUPs"/>
    <property type="match status" value="1"/>
</dbReference>
<feature type="binding site" evidence="5">
    <location>
        <begin position="368"/>
        <end position="372"/>
    </location>
    <ligand>
        <name>FAD</name>
        <dbReference type="ChEBI" id="CHEBI:57692"/>
    </ligand>
</feature>
<dbReference type="GO" id="GO:0005737">
    <property type="term" value="C:cytoplasm"/>
    <property type="evidence" value="ECO:0007669"/>
    <property type="project" value="TreeGrafter"/>
</dbReference>
<dbReference type="GO" id="GO:0006950">
    <property type="term" value="P:response to stress"/>
    <property type="evidence" value="ECO:0007669"/>
    <property type="project" value="UniProtKB-ARBA"/>
</dbReference>
<dbReference type="GO" id="GO:0043153">
    <property type="term" value="P:entrainment of circadian clock by photoperiod"/>
    <property type="evidence" value="ECO:0007669"/>
    <property type="project" value="TreeGrafter"/>
</dbReference>
<proteinExistence type="inferred from homology"/>
<evidence type="ECO:0000256" key="1">
    <source>
        <dbReference type="ARBA" id="ARBA00005862"/>
    </source>
</evidence>
<evidence type="ECO:0000256" key="2">
    <source>
        <dbReference type="ARBA" id="ARBA00022630"/>
    </source>
</evidence>
<feature type="compositionally biased region" description="Basic and acidic residues" evidence="7">
    <location>
        <begin position="16"/>
        <end position="32"/>
    </location>
</feature>
<organism evidence="9">
    <name type="scientific">Phaffia rhodozyma</name>
    <name type="common">Yeast</name>
    <name type="synonym">Xanthophyllomyces dendrorhous</name>
    <dbReference type="NCBI Taxonomy" id="264483"/>
    <lineage>
        <taxon>Eukaryota</taxon>
        <taxon>Fungi</taxon>
        <taxon>Dikarya</taxon>
        <taxon>Basidiomycota</taxon>
        <taxon>Agaricomycotina</taxon>
        <taxon>Tremellomycetes</taxon>
        <taxon>Cystofilobasidiales</taxon>
        <taxon>Mrakiaceae</taxon>
        <taxon>Phaffia</taxon>
    </lineage>
</organism>
<keyword evidence="2 5" id="KW-0285">Flavoprotein</keyword>
<dbReference type="PROSITE" id="PS00691">
    <property type="entry name" value="DNA_PHOTOLYASES_1_2"/>
    <property type="match status" value="1"/>
</dbReference>
<accession>A0A0F7SMM6</accession>
<dbReference type="GO" id="GO:0003904">
    <property type="term" value="F:deoxyribodipyrimidine photo-lyase activity"/>
    <property type="evidence" value="ECO:0007669"/>
    <property type="project" value="TreeGrafter"/>
</dbReference>
<comment type="cofactor">
    <cofactor evidence="5">
        <name>FAD</name>
        <dbReference type="ChEBI" id="CHEBI:57692"/>
    </cofactor>
    <text evidence="5">Binds 1 FAD per subunit.</text>
</comment>
<evidence type="ECO:0000256" key="3">
    <source>
        <dbReference type="ARBA" id="ARBA00022827"/>
    </source>
</evidence>
<feature type="domain" description="Photolyase/cryptochrome alpha/beta" evidence="8">
    <location>
        <begin position="80"/>
        <end position="219"/>
    </location>
</feature>
<evidence type="ECO:0000256" key="4">
    <source>
        <dbReference type="ARBA" id="ARBA00022991"/>
    </source>
</evidence>
<name>A0A0F7SMM6_PHARH</name>
<keyword evidence="9" id="KW-0456">Lyase</keyword>
<dbReference type="GO" id="GO:0005634">
    <property type="term" value="C:nucleus"/>
    <property type="evidence" value="ECO:0007669"/>
    <property type="project" value="TreeGrafter"/>
</dbReference>
<feature type="site" description="Electron transfer via tryptophanyl radical" evidence="6">
    <location>
        <position position="444"/>
    </location>
</feature>
<dbReference type="GO" id="GO:0032922">
    <property type="term" value="P:circadian regulation of gene expression"/>
    <property type="evidence" value="ECO:0007669"/>
    <property type="project" value="TreeGrafter"/>
</dbReference>
<dbReference type="Pfam" id="PF00875">
    <property type="entry name" value="DNA_photolyase"/>
    <property type="match status" value="1"/>
</dbReference>
<dbReference type="AlphaFoldDB" id="A0A0F7SMM6"/>
<feature type="site" description="Electron transfer via tryptophanyl radical" evidence="6">
    <location>
        <position position="486"/>
    </location>
</feature>
<dbReference type="InterPro" id="IPR036134">
    <property type="entry name" value="Crypto/Photolyase_FAD-like_sf"/>
</dbReference>
<evidence type="ECO:0000256" key="5">
    <source>
        <dbReference type="PIRSR" id="PIRSR602081-1"/>
    </source>
</evidence>
<evidence type="ECO:0000256" key="6">
    <source>
        <dbReference type="PIRSR" id="PIRSR602081-2"/>
    </source>
</evidence>
<feature type="binding site" evidence="5">
    <location>
        <position position="409"/>
    </location>
    <ligand>
        <name>FAD</name>
        <dbReference type="ChEBI" id="CHEBI:57692"/>
    </ligand>
</feature>
<dbReference type="PANTHER" id="PTHR11455:SF18">
    <property type="entry name" value="SI:CH1073-390K14.1"/>
    <property type="match status" value="1"/>
</dbReference>
<dbReference type="SUPFAM" id="SSF48173">
    <property type="entry name" value="Cryptochrome/photolyase FAD-binding domain"/>
    <property type="match status" value="1"/>
</dbReference>
<feature type="region of interest" description="Disordered" evidence="7">
    <location>
        <begin position="596"/>
        <end position="631"/>
    </location>
</feature>
<evidence type="ECO:0000313" key="9">
    <source>
        <dbReference type="EMBL" id="CED82716.1"/>
    </source>
</evidence>
<dbReference type="InterPro" id="IPR036155">
    <property type="entry name" value="Crypto/Photolyase_N_sf"/>
</dbReference>
<sequence>MPEKRKKPLPDEVDEDVKRHKPEQAEKENEKEDWFKGSVYPRVSTVEAADRMDANNPLELLESALKKQGGPEAVSDAGESVVYWMNMEDMRLKDNKALSKASAYANKNKLPLVVLFPISPGDYKSHDRSARRIDFMLRNLRSLKTSLHELEIPLLQFIHPTRKTLPNRIIQIVGSPGIKARHVFANLSYEVDELNRNRAVLEQGADKRIWVGFEHDRCVVPPGGVKKKGTGTGAYTVYSPWFRQWGSMIHEDPSLFDEYPNPQPNPKGTLESFSANASGDNKDLLKDIPDYIEGFQLDKTDAEQMRAVHPGGEHAAERVLEAFFHTKSSSKKLGPVRPFEDDDEVVKKGNSRVEVYSDERDRADRNSTSRLSPYLTSGVLSPRQILTHVLKFSGKKTVPVDKKDGVGNWVGEVAWRDFYNHILAAFPRVSMGQPYNVKYRGVQWETDPELLEAWKTGKTMNAQGWMHNRARMISSSFLTKHLLVDWRLGERYFMNQFIDGDLASNNGGWRKSMSSSCLVQKTGSDPQPYFRIFNPTTQAEKADPTGEYIKHFVPELRNLKGKALYDPYGHLSPAEFKKLGYPMPIVDHKKARERAIERYKNPGVKPDESADGPTQDDIKVSNNVKPKVKKSPAGLESFGFISKA</sequence>